<proteinExistence type="predicted"/>
<dbReference type="AlphaFoldDB" id="A0A4Z1K2E3"/>
<reference evidence="1 2" key="1">
    <citation type="submission" date="2017-12" db="EMBL/GenBank/DDBJ databases">
        <title>Comparative genomics of Botrytis spp.</title>
        <authorList>
            <person name="Valero-Jimenez C.A."/>
            <person name="Tapia P."/>
            <person name="Veloso J."/>
            <person name="Silva-Moreno E."/>
            <person name="Staats M."/>
            <person name="Valdes J.H."/>
            <person name="Van Kan J.A.L."/>
        </authorList>
    </citation>
    <scope>NUCLEOTIDE SEQUENCE [LARGE SCALE GENOMIC DNA]</scope>
    <source>
        <strain evidence="1 2">Be9601</strain>
    </source>
</reference>
<sequence>MLSTNIDMSDIPSVNLSFQALMPELGTQLEYTKHTKYTSKALYNLLQLIRNLGDVPNSLYYETRRSCHDEAEKLRNEILRDENSLNHEKKILEKEIEHRMKQDWEIKSEQVEAPVNGRDHQIIKNLLEGALQEKCEKFEGFGRIKLWSLFTDRVYLDRLIKRLQPGHGMQTCRIKPVIKKRYRGVARDWNSCQS</sequence>
<dbReference type="EMBL" id="PQXM01000018">
    <property type="protein sequence ID" value="TGO79968.1"/>
    <property type="molecule type" value="Genomic_DNA"/>
</dbReference>
<evidence type="ECO:0000313" key="1">
    <source>
        <dbReference type="EMBL" id="TGO79968.1"/>
    </source>
</evidence>
<evidence type="ECO:0000313" key="2">
    <source>
        <dbReference type="Proteomes" id="UP000297229"/>
    </source>
</evidence>
<organism evidence="1 2">
    <name type="scientific">Botrytis elliptica</name>
    <dbReference type="NCBI Taxonomy" id="278938"/>
    <lineage>
        <taxon>Eukaryota</taxon>
        <taxon>Fungi</taxon>
        <taxon>Dikarya</taxon>
        <taxon>Ascomycota</taxon>
        <taxon>Pezizomycotina</taxon>
        <taxon>Leotiomycetes</taxon>
        <taxon>Helotiales</taxon>
        <taxon>Sclerotiniaceae</taxon>
        <taxon>Botrytis</taxon>
    </lineage>
</organism>
<dbReference type="Proteomes" id="UP000297229">
    <property type="component" value="Unassembled WGS sequence"/>
</dbReference>
<gene>
    <name evidence="1" type="ORF">BELL_0018g00220</name>
</gene>
<keyword evidence="2" id="KW-1185">Reference proteome</keyword>
<name>A0A4Z1K2E3_9HELO</name>
<comment type="caution">
    <text evidence="1">The sequence shown here is derived from an EMBL/GenBank/DDBJ whole genome shotgun (WGS) entry which is preliminary data.</text>
</comment>
<accession>A0A4Z1K2E3</accession>
<protein>
    <submittedName>
        <fullName evidence="1">Uncharacterized protein</fullName>
    </submittedName>
</protein>